<reference evidence="2 3" key="1">
    <citation type="submission" date="2020-07" db="EMBL/GenBank/DDBJ databases">
        <title>Comparative genomics of pyrophilous fungi reveals a link between fire events and developmental genes.</title>
        <authorList>
            <consortium name="DOE Joint Genome Institute"/>
            <person name="Steindorff A.S."/>
            <person name="Carver A."/>
            <person name="Calhoun S."/>
            <person name="Stillman K."/>
            <person name="Liu H."/>
            <person name="Lipzen A."/>
            <person name="Pangilinan J."/>
            <person name="Labutti K."/>
            <person name="Bruns T.D."/>
            <person name="Grigoriev I.V."/>
        </authorList>
    </citation>
    <scope>NUCLEOTIDE SEQUENCE [LARGE SCALE GENOMIC DNA]</scope>
    <source>
        <strain evidence="2 3">CBS 144469</strain>
    </source>
</reference>
<comment type="caution">
    <text evidence="2">The sequence shown here is derived from an EMBL/GenBank/DDBJ whole genome shotgun (WGS) entry which is preliminary data.</text>
</comment>
<sequence length="275" mass="29716">MKFSITKLAKIYTHSKKRLGGLFDADNAEASGSAVPSTRRHSFRYAIDRLLVDSALSGVSTTAIYRNGLPDRRNSAFSLSDLGISATKWNSITLYRNANLSGLNMPDAAATPEGVEEDINPFKTEADFNLNWVCEGESGQSISQQGDASPIAGPSNHWQYLRTTAHNPEETAFLSLTGAPLTESPAGSVHEEDAGDSESLGDVLPSPFKTEEDILLESEDTGSGLLLQCSCVVHSPVDYPRIVLRDPWVNEHDCPFLSRPGTDASSDVGPLDSDW</sequence>
<evidence type="ECO:0000256" key="1">
    <source>
        <dbReference type="SAM" id="MobiDB-lite"/>
    </source>
</evidence>
<evidence type="ECO:0000313" key="3">
    <source>
        <dbReference type="Proteomes" id="UP000521943"/>
    </source>
</evidence>
<accession>A0A8H6I002</accession>
<protein>
    <submittedName>
        <fullName evidence="2">Uncharacterized protein</fullName>
    </submittedName>
</protein>
<dbReference type="AlphaFoldDB" id="A0A8H6I002"/>
<proteinExistence type="predicted"/>
<evidence type="ECO:0000313" key="2">
    <source>
        <dbReference type="EMBL" id="KAF6756190.1"/>
    </source>
</evidence>
<feature type="region of interest" description="Disordered" evidence="1">
    <location>
        <begin position="179"/>
        <end position="206"/>
    </location>
</feature>
<gene>
    <name evidence="2" type="ORF">DFP72DRAFT_1117745</name>
</gene>
<organism evidence="2 3">
    <name type="scientific">Ephemerocybe angulata</name>
    <dbReference type="NCBI Taxonomy" id="980116"/>
    <lineage>
        <taxon>Eukaryota</taxon>
        <taxon>Fungi</taxon>
        <taxon>Dikarya</taxon>
        <taxon>Basidiomycota</taxon>
        <taxon>Agaricomycotina</taxon>
        <taxon>Agaricomycetes</taxon>
        <taxon>Agaricomycetidae</taxon>
        <taxon>Agaricales</taxon>
        <taxon>Agaricineae</taxon>
        <taxon>Psathyrellaceae</taxon>
        <taxon>Ephemerocybe</taxon>
    </lineage>
</organism>
<dbReference type="EMBL" id="JACGCI010000027">
    <property type="protein sequence ID" value="KAF6756190.1"/>
    <property type="molecule type" value="Genomic_DNA"/>
</dbReference>
<dbReference type="Proteomes" id="UP000521943">
    <property type="component" value="Unassembled WGS sequence"/>
</dbReference>
<name>A0A8H6I002_9AGAR</name>
<keyword evidence="3" id="KW-1185">Reference proteome</keyword>